<dbReference type="RefSeq" id="WP_135440772.1">
    <property type="nucleotide sequence ID" value="NZ_SRLE01000001.1"/>
</dbReference>
<protein>
    <recommendedName>
        <fullName evidence="3">DUF2171 domain-containing protein</fullName>
    </recommendedName>
</protein>
<sequence length="77" mass="8586">MSASTITVRLDHAMLMLGLQGQQLGLVKQARLDAESGELLGLVLETRWQHVELPWRDVEFDGNDAVFRLSRPCGGDH</sequence>
<name>A0A4Z0MA66_9GAMM</name>
<dbReference type="OrthoDB" id="5741538at2"/>
<reference evidence="1 2" key="1">
    <citation type="submission" date="2019-04" db="EMBL/GenBank/DDBJ databases">
        <title>Taxonomy of novel Haliea sp. from mangrove soil of West Coast of India.</title>
        <authorList>
            <person name="Verma A."/>
            <person name="Kumar P."/>
            <person name="Krishnamurthi S."/>
        </authorList>
    </citation>
    <scope>NUCLEOTIDE SEQUENCE [LARGE SCALE GENOMIC DNA]</scope>
    <source>
        <strain evidence="1 2">SAOS-164</strain>
    </source>
</reference>
<proteinExistence type="predicted"/>
<organism evidence="1 2">
    <name type="scientific">Mangrovimicrobium sediminis</name>
    <dbReference type="NCBI Taxonomy" id="2562682"/>
    <lineage>
        <taxon>Bacteria</taxon>
        <taxon>Pseudomonadati</taxon>
        <taxon>Pseudomonadota</taxon>
        <taxon>Gammaproteobacteria</taxon>
        <taxon>Cellvibrionales</taxon>
        <taxon>Halieaceae</taxon>
        <taxon>Mangrovimicrobium</taxon>
    </lineage>
</organism>
<evidence type="ECO:0000313" key="1">
    <source>
        <dbReference type="EMBL" id="TGD76195.1"/>
    </source>
</evidence>
<dbReference type="SUPFAM" id="SSF50346">
    <property type="entry name" value="PRC-barrel domain"/>
    <property type="match status" value="1"/>
</dbReference>
<keyword evidence="2" id="KW-1185">Reference proteome</keyword>
<dbReference type="Proteomes" id="UP000298050">
    <property type="component" value="Unassembled WGS sequence"/>
</dbReference>
<dbReference type="AlphaFoldDB" id="A0A4Z0MA66"/>
<gene>
    <name evidence="1" type="ORF">E4634_01220</name>
</gene>
<accession>A0A4Z0MA66</accession>
<dbReference type="InterPro" id="IPR011033">
    <property type="entry name" value="PRC_barrel-like_sf"/>
</dbReference>
<evidence type="ECO:0008006" key="3">
    <source>
        <dbReference type="Google" id="ProtNLM"/>
    </source>
</evidence>
<comment type="caution">
    <text evidence="1">The sequence shown here is derived from an EMBL/GenBank/DDBJ whole genome shotgun (WGS) entry which is preliminary data.</text>
</comment>
<dbReference type="EMBL" id="SRLE01000001">
    <property type="protein sequence ID" value="TGD76195.1"/>
    <property type="molecule type" value="Genomic_DNA"/>
</dbReference>
<evidence type="ECO:0000313" key="2">
    <source>
        <dbReference type="Proteomes" id="UP000298050"/>
    </source>
</evidence>